<keyword evidence="1" id="KW-0732">Signal</keyword>
<evidence type="ECO:0000313" key="3">
    <source>
        <dbReference type="Proteomes" id="UP000707245"/>
    </source>
</evidence>
<dbReference type="EMBL" id="RRZA01000022">
    <property type="protein sequence ID" value="MBE0457556.1"/>
    <property type="molecule type" value="Genomic_DNA"/>
</dbReference>
<dbReference type="InterPro" id="IPR018673">
    <property type="entry name" value="DUF2141"/>
</dbReference>
<gene>
    <name evidence="2" type="ORF">EI167_08845</name>
</gene>
<keyword evidence="3" id="KW-1185">Reference proteome</keyword>
<feature type="chain" id="PRO_5045407622" evidence="1">
    <location>
        <begin position="23"/>
        <end position="147"/>
    </location>
</feature>
<comment type="caution">
    <text evidence="2">The sequence shown here is derived from an EMBL/GenBank/DDBJ whole genome shotgun (WGS) entry which is preliminary data.</text>
</comment>
<dbReference type="Proteomes" id="UP000707245">
    <property type="component" value="Unassembled WGS sequence"/>
</dbReference>
<sequence length="147" mass="16461">MKKCIILVTVCLFYCHTGVANSQQSLVMSFAKFKQVTGTLHYQVLDCSDTSLEWDELPSVVTDELAITDQLHEQIVELNSGTYCVRFFQDLNSNEKLDLAASSIPKEPVGFSNNPNLMFGQPSPSDSAFSLTTDLHLNIKVNNKKRR</sequence>
<organism evidence="2 3">
    <name type="scientific">Pseudoalteromonas prydzensis</name>
    <dbReference type="NCBI Taxonomy" id="182141"/>
    <lineage>
        <taxon>Bacteria</taxon>
        <taxon>Pseudomonadati</taxon>
        <taxon>Pseudomonadota</taxon>
        <taxon>Gammaproteobacteria</taxon>
        <taxon>Alteromonadales</taxon>
        <taxon>Pseudoalteromonadaceae</taxon>
        <taxon>Pseudoalteromonas</taxon>
    </lineage>
</organism>
<dbReference type="Pfam" id="PF09912">
    <property type="entry name" value="DUF2141"/>
    <property type="match status" value="1"/>
</dbReference>
<dbReference type="RefSeq" id="WP_192541484.1">
    <property type="nucleotide sequence ID" value="NZ_JBQELX010000057.1"/>
</dbReference>
<reference evidence="2 3" key="1">
    <citation type="submission" date="2020-07" db="EMBL/GenBank/DDBJ databases">
        <title>Halophilic bacteria isolated from french cheeses.</title>
        <authorList>
            <person name="Kothe C.I."/>
            <person name="Farah-Kraiem B."/>
            <person name="Renault P."/>
            <person name="Dridi B."/>
        </authorList>
    </citation>
    <scope>NUCLEOTIDE SEQUENCE [LARGE SCALE GENOMIC DNA]</scope>
    <source>
        <strain evidence="2 3">FME14</strain>
    </source>
</reference>
<evidence type="ECO:0000313" key="2">
    <source>
        <dbReference type="EMBL" id="MBE0457556.1"/>
    </source>
</evidence>
<proteinExistence type="predicted"/>
<name>A0ABR9FL62_9GAMM</name>
<feature type="signal peptide" evidence="1">
    <location>
        <begin position="1"/>
        <end position="22"/>
    </location>
</feature>
<accession>A0ABR9FL62</accession>
<protein>
    <submittedName>
        <fullName evidence="2">DUF2141 domain-containing protein</fullName>
    </submittedName>
</protein>
<evidence type="ECO:0000256" key="1">
    <source>
        <dbReference type="SAM" id="SignalP"/>
    </source>
</evidence>